<organism evidence="2 3">
    <name type="scientific">Ogataea polymorpha</name>
    <dbReference type="NCBI Taxonomy" id="460523"/>
    <lineage>
        <taxon>Eukaryota</taxon>
        <taxon>Fungi</taxon>
        <taxon>Dikarya</taxon>
        <taxon>Ascomycota</taxon>
        <taxon>Saccharomycotina</taxon>
        <taxon>Pichiomycetes</taxon>
        <taxon>Pichiales</taxon>
        <taxon>Pichiaceae</taxon>
        <taxon>Ogataea</taxon>
    </lineage>
</organism>
<feature type="compositionally biased region" description="Polar residues" evidence="1">
    <location>
        <begin position="1"/>
        <end position="28"/>
    </location>
</feature>
<sequence>MHENLSSTTLQETDSVNTLLSRTSQKNGSLLDLEPRDARDPQPIGGESPALLATSVGFDSQGHLITSASNISLLSLNQQVATLSSTPSNLQRTFTNPRLPLLQASSATAVPQQQQQYYRKYSFTSPKTSARAQPMAIHAAPDSPSLIPTSLAASPSNFNLNQSSPPNSLKSRSSSYINAPSLRLNTRFPAHLPLTRTDSVPNSIGGRSPEFLPCSLSMPPMTPLNLSVPAVPDESPFENESDPNSQGLQVDTGPDVAEQNAVRVPRHDVHKLVGALDEFAMLVLHLVVPLAQEIVLDHQVAHRHVQSVLLGCQRQPAVLECRRKHNVQKRSGREQVPCVSGVPEPQIAGLEAHRDLSYPSRPRHPVVHVGKTLGPELGRVEGDQHVGDPHEVEVQTNDGGNRTAHRMTRYHQLVVRILLFGFEVLHENGLEHPVGNVRVARMHFVELEVVSPVVAPVLAAVVSVRVLDHAGVHLLLDRLPETFLVHLGPEIDGLVTVDGEIVFEL</sequence>
<feature type="region of interest" description="Disordered" evidence="1">
    <location>
        <begin position="227"/>
        <end position="249"/>
    </location>
</feature>
<reference evidence="2" key="2">
    <citation type="submission" date="2021-01" db="EMBL/GenBank/DDBJ databases">
        <authorList>
            <person name="Schikora-Tamarit M.A."/>
        </authorList>
    </citation>
    <scope>NUCLEOTIDE SEQUENCE</scope>
    <source>
        <strain evidence="2">NCAIM Y.01608</strain>
    </source>
</reference>
<evidence type="ECO:0000313" key="3">
    <source>
        <dbReference type="Proteomes" id="UP000788993"/>
    </source>
</evidence>
<proteinExistence type="predicted"/>
<dbReference type="AlphaFoldDB" id="A0A9P8P429"/>
<dbReference type="Proteomes" id="UP000788993">
    <property type="component" value="Unassembled WGS sequence"/>
</dbReference>
<gene>
    <name evidence="2" type="ORF">OGATHE_003690</name>
</gene>
<evidence type="ECO:0000256" key="1">
    <source>
        <dbReference type="SAM" id="MobiDB-lite"/>
    </source>
</evidence>
<comment type="caution">
    <text evidence="2">The sequence shown here is derived from an EMBL/GenBank/DDBJ whole genome shotgun (WGS) entry which is preliminary data.</text>
</comment>
<protein>
    <submittedName>
        <fullName evidence="2">Uncharacterized protein</fullName>
    </submittedName>
</protein>
<keyword evidence="3" id="KW-1185">Reference proteome</keyword>
<name>A0A9P8P429_9ASCO</name>
<dbReference type="EMBL" id="JAEUBD010001178">
    <property type="protein sequence ID" value="KAH3664875.1"/>
    <property type="molecule type" value="Genomic_DNA"/>
</dbReference>
<accession>A0A9P8P429</accession>
<feature type="region of interest" description="Disordered" evidence="1">
    <location>
        <begin position="1"/>
        <end position="48"/>
    </location>
</feature>
<reference evidence="2" key="1">
    <citation type="journal article" date="2021" name="Open Biol.">
        <title>Shared evolutionary footprints suggest mitochondrial oxidative damage underlies multiple complex I losses in fungi.</title>
        <authorList>
            <person name="Schikora-Tamarit M.A."/>
            <person name="Marcet-Houben M."/>
            <person name="Nosek J."/>
            <person name="Gabaldon T."/>
        </authorList>
    </citation>
    <scope>NUCLEOTIDE SEQUENCE</scope>
    <source>
        <strain evidence="2">NCAIM Y.01608</strain>
    </source>
</reference>
<evidence type="ECO:0000313" key="2">
    <source>
        <dbReference type="EMBL" id="KAH3664875.1"/>
    </source>
</evidence>